<dbReference type="EMBL" id="LWMW01000095">
    <property type="protein sequence ID" value="KZX16325.1"/>
    <property type="molecule type" value="Genomic_DNA"/>
</dbReference>
<dbReference type="GO" id="GO:0000271">
    <property type="term" value="P:polysaccharide biosynthetic process"/>
    <property type="evidence" value="ECO:0007669"/>
    <property type="project" value="TreeGrafter"/>
</dbReference>
<dbReference type="PANTHER" id="PTHR30244">
    <property type="entry name" value="TRANSAMINASE"/>
    <property type="match status" value="1"/>
</dbReference>
<comment type="caution">
    <text evidence="2">The sequence shown here is derived from an EMBL/GenBank/DDBJ whole genome shotgun (WGS) entry which is preliminary data.</text>
</comment>
<dbReference type="Gene3D" id="3.40.640.10">
    <property type="entry name" value="Type I PLP-dependent aspartate aminotransferase-like (Major domain)"/>
    <property type="match status" value="1"/>
</dbReference>
<dbReference type="PANTHER" id="PTHR30244:SF34">
    <property type="entry name" value="DTDP-4-AMINO-4,6-DIDEOXYGALACTOSE TRANSAMINASE"/>
    <property type="match status" value="1"/>
</dbReference>
<dbReference type="RefSeq" id="WP_067259489.1">
    <property type="nucleotide sequence ID" value="NZ_LWMW01000095.1"/>
</dbReference>
<dbReference type="Pfam" id="PF01041">
    <property type="entry name" value="DegT_DnrJ_EryC1"/>
    <property type="match status" value="1"/>
</dbReference>
<name>A0A166E6B1_9EURY</name>
<dbReference type="InterPro" id="IPR015424">
    <property type="entry name" value="PyrdxlP-dep_Trfase"/>
</dbReference>
<dbReference type="SUPFAM" id="SSF53383">
    <property type="entry name" value="PLP-dependent transferases"/>
    <property type="match status" value="1"/>
</dbReference>
<accession>A0A166E6B1</accession>
<keyword evidence="2" id="KW-0808">Transferase</keyword>
<reference evidence="2 3" key="1">
    <citation type="submission" date="2016-04" db="EMBL/GenBank/DDBJ databases">
        <title>Genome sequence of Methanobrevibacter cuticularis DSM 11139.</title>
        <authorList>
            <person name="Poehlein A."/>
            <person name="Seedorf H."/>
            <person name="Daniel R."/>
        </authorList>
    </citation>
    <scope>NUCLEOTIDE SEQUENCE [LARGE SCALE GENOMIC DNA]</scope>
    <source>
        <strain evidence="2 3">DSM 11139</strain>
    </source>
</reference>
<sequence length="338" mass="37997">MKLLYKQPSKETIEAMAEVAGHPINTERENSYLRETESKIIAKTKHLHGKIVNSGNAAILIAMNAIDGPILIPDQGGWHGFKQIAKFLNKEIVMVETDYGLITKEYLDKIDLQKVAKNTNENNKENIEYSKPAIFLTSFAGYTAEQPIEEISNWCRKNNVLLVEDASGSITDPEKKLANGIYSDIIVGSTSSPKVINVGDGGFITTSNNKIFERSKLLLKVCRSNDITNKGISTEVDFAEDNLKKTIEATTYIKNNLDNVFHPDKRGTNVIIANRDPHTMIRNLKIKFNVKGKSIITNCPNYNRIKQRGIAIEIKNLNTKCLTKENLDEIIETIKRFQ</sequence>
<evidence type="ECO:0000313" key="3">
    <source>
        <dbReference type="Proteomes" id="UP000077275"/>
    </source>
</evidence>
<keyword evidence="2" id="KW-0032">Aminotransferase</keyword>
<keyword evidence="3" id="KW-1185">Reference proteome</keyword>
<dbReference type="GO" id="GO:0008483">
    <property type="term" value="F:transaminase activity"/>
    <property type="evidence" value="ECO:0007669"/>
    <property type="project" value="UniProtKB-KW"/>
</dbReference>
<dbReference type="Proteomes" id="UP000077275">
    <property type="component" value="Unassembled WGS sequence"/>
</dbReference>
<dbReference type="OrthoDB" id="82426at2157"/>
<dbReference type="AlphaFoldDB" id="A0A166E6B1"/>
<dbReference type="PATRIC" id="fig|47311.3.peg.1034"/>
<evidence type="ECO:0000313" key="2">
    <source>
        <dbReference type="EMBL" id="KZX16325.1"/>
    </source>
</evidence>
<proteinExistence type="inferred from homology"/>
<gene>
    <name evidence="2" type="ORF">MBCUT_09380</name>
</gene>
<dbReference type="STRING" id="47311.MBCUT_09380"/>
<organism evidence="2 3">
    <name type="scientific">Methanobrevibacter cuticularis</name>
    <dbReference type="NCBI Taxonomy" id="47311"/>
    <lineage>
        <taxon>Archaea</taxon>
        <taxon>Methanobacteriati</taxon>
        <taxon>Methanobacteriota</taxon>
        <taxon>Methanomada group</taxon>
        <taxon>Methanobacteria</taxon>
        <taxon>Methanobacteriales</taxon>
        <taxon>Methanobacteriaceae</taxon>
        <taxon>Methanobrevibacter</taxon>
    </lineage>
</organism>
<keyword evidence="1" id="KW-0663">Pyridoxal phosphate</keyword>
<dbReference type="GO" id="GO:0030170">
    <property type="term" value="F:pyridoxal phosphate binding"/>
    <property type="evidence" value="ECO:0007669"/>
    <property type="project" value="TreeGrafter"/>
</dbReference>
<dbReference type="InterPro" id="IPR015421">
    <property type="entry name" value="PyrdxlP-dep_Trfase_major"/>
</dbReference>
<protein>
    <submittedName>
        <fullName evidence="2">DegT/DnrJ/EryC1/StrS aminotransferase family protein</fullName>
    </submittedName>
</protein>
<evidence type="ECO:0000256" key="1">
    <source>
        <dbReference type="RuleBase" id="RU004508"/>
    </source>
</evidence>
<comment type="similarity">
    <text evidence="1">Belongs to the DegT/DnrJ/EryC1 family.</text>
</comment>
<dbReference type="InterPro" id="IPR000653">
    <property type="entry name" value="DegT/StrS_aminotransferase"/>
</dbReference>